<dbReference type="eggNOG" id="ENOG502S8M3">
    <property type="taxonomic scope" value="Eukaryota"/>
</dbReference>
<evidence type="ECO:0000256" key="3">
    <source>
        <dbReference type="ARBA" id="ARBA00022946"/>
    </source>
</evidence>
<organism evidence="8 9">
    <name type="scientific">Strigamia maritima</name>
    <name type="common">European centipede</name>
    <name type="synonym">Geophilus maritimus</name>
    <dbReference type="NCBI Taxonomy" id="126957"/>
    <lineage>
        <taxon>Eukaryota</taxon>
        <taxon>Metazoa</taxon>
        <taxon>Ecdysozoa</taxon>
        <taxon>Arthropoda</taxon>
        <taxon>Myriapoda</taxon>
        <taxon>Chilopoda</taxon>
        <taxon>Pleurostigmophora</taxon>
        <taxon>Geophilomorpha</taxon>
        <taxon>Linotaeniidae</taxon>
        <taxon>Strigamia</taxon>
    </lineage>
</organism>
<dbReference type="HOGENOM" id="CLU_1221048_0_0_1"/>
<evidence type="ECO:0000313" key="9">
    <source>
        <dbReference type="Proteomes" id="UP000014500"/>
    </source>
</evidence>
<dbReference type="EnsemblMetazoa" id="SMAR013682-RA">
    <property type="protein sequence ID" value="SMAR013682-PA"/>
    <property type="gene ID" value="SMAR013682"/>
</dbReference>
<reference evidence="9" key="1">
    <citation type="submission" date="2011-05" db="EMBL/GenBank/DDBJ databases">
        <authorList>
            <person name="Richards S.R."/>
            <person name="Qu J."/>
            <person name="Jiang H."/>
            <person name="Jhangiani S.N."/>
            <person name="Agravi P."/>
            <person name="Goodspeed R."/>
            <person name="Gross S."/>
            <person name="Mandapat C."/>
            <person name="Jackson L."/>
            <person name="Mathew T."/>
            <person name="Pu L."/>
            <person name="Thornton R."/>
            <person name="Saada N."/>
            <person name="Wilczek-Boney K.B."/>
            <person name="Lee S."/>
            <person name="Kovar C."/>
            <person name="Wu Y."/>
            <person name="Scherer S.E."/>
            <person name="Worley K.C."/>
            <person name="Muzny D.M."/>
            <person name="Gibbs R."/>
        </authorList>
    </citation>
    <scope>NUCLEOTIDE SEQUENCE</scope>
    <source>
        <strain evidence="9">Brora</strain>
    </source>
</reference>
<keyword evidence="7" id="KW-0732">Signal</keyword>
<dbReference type="InterPro" id="IPR009062">
    <property type="entry name" value="Smac/DIABLO-like_sf"/>
</dbReference>
<dbReference type="STRING" id="126957.T1JIK1"/>
<name>T1JIK1_STRMM</name>
<dbReference type="GO" id="GO:0008631">
    <property type="term" value="P:intrinsic apoptotic signaling pathway in response to oxidative stress"/>
    <property type="evidence" value="ECO:0007669"/>
    <property type="project" value="TreeGrafter"/>
</dbReference>
<keyword evidence="2" id="KW-0053">Apoptosis</keyword>
<dbReference type="SUPFAM" id="SSF46984">
    <property type="entry name" value="Smac/diablo"/>
    <property type="match status" value="1"/>
</dbReference>
<feature type="chain" id="PRO_5004579698" description="Direct IAP-binding protein with low pI" evidence="7">
    <location>
        <begin position="18"/>
        <end position="227"/>
    </location>
</feature>
<evidence type="ECO:0000256" key="6">
    <source>
        <dbReference type="ARBA" id="ARBA00046319"/>
    </source>
</evidence>
<dbReference type="EMBL" id="JH431693">
    <property type="status" value="NOT_ANNOTATED_CDS"/>
    <property type="molecule type" value="Genomic_DNA"/>
</dbReference>
<dbReference type="InterPro" id="IPR015142">
    <property type="entry name" value="Smac_DIABLO"/>
</dbReference>
<feature type="signal peptide" evidence="7">
    <location>
        <begin position="1"/>
        <end position="17"/>
    </location>
</feature>
<dbReference type="PANTHER" id="PTHR32247">
    <property type="entry name" value="DIABLO HOMOLOG, MITOCHONDRIAL"/>
    <property type="match status" value="1"/>
</dbReference>
<evidence type="ECO:0000256" key="7">
    <source>
        <dbReference type="SAM" id="SignalP"/>
    </source>
</evidence>
<dbReference type="PhylomeDB" id="T1JIK1"/>
<evidence type="ECO:0000313" key="8">
    <source>
        <dbReference type="EnsemblMetazoa" id="SMAR013682-PA"/>
    </source>
</evidence>
<dbReference type="GO" id="GO:0051402">
    <property type="term" value="P:neuron apoptotic process"/>
    <property type="evidence" value="ECO:0007669"/>
    <property type="project" value="TreeGrafter"/>
</dbReference>
<dbReference type="GO" id="GO:0005739">
    <property type="term" value="C:mitochondrion"/>
    <property type="evidence" value="ECO:0007669"/>
    <property type="project" value="UniProtKB-SubCell"/>
</dbReference>
<evidence type="ECO:0000256" key="1">
    <source>
        <dbReference type="ARBA" id="ARBA00004173"/>
    </source>
</evidence>
<evidence type="ECO:0000256" key="5">
    <source>
        <dbReference type="ARBA" id="ARBA00033049"/>
    </source>
</evidence>
<sequence length="227" mass="25457">MHSILLFYLTLIRYILSLAAQANVNIRNATFIAGIVTAKQSLTNDGDKFASKLNLTSADPDRLTYSFLIKQAASHTVDAATTVLTQTAVAILENEKKYREELRKLIKLMDFHSEAIGQNEDDNSLWDQIVALRSESETIKKKINEMDIFLQSVTQLMSAAAETAYHADCEYGSIAASERLQSVTNELDFSKNKSKDLEKRYLESYSKLIRESGNQKTEEDVAECSPS</sequence>
<dbReference type="Pfam" id="PF09057">
    <property type="entry name" value="Smac_DIABLO"/>
    <property type="match status" value="1"/>
</dbReference>
<dbReference type="AlphaFoldDB" id="T1JIK1"/>
<evidence type="ECO:0000256" key="4">
    <source>
        <dbReference type="ARBA" id="ARBA00023128"/>
    </source>
</evidence>
<keyword evidence="4" id="KW-0496">Mitochondrion</keyword>
<dbReference type="Gene3D" id="1.20.58.70">
    <property type="match status" value="1"/>
</dbReference>
<reference evidence="8" key="2">
    <citation type="submission" date="2015-02" db="UniProtKB">
        <authorList>
            <consortium name="EnsemblMetazoa"/>
        </authorList>
    </citation>
    <scope>IDENTIFICATION</scope>
</reference>
<protein>
    <recommendedName>
        <fullName evidence="5">Direct IAP-binding protein with low pI</fullName>
    </recommendedName>
</protein>
<keyword evidence="3" id="KW-0809">Transit peptide</keyword>
<dbReference type="Proteomes" id="UP000014500">
    <property type="component" value="Unassembled WGS sequence"/>
</dbReference>
<proteinExistence type="inferred from homology"/>
<evidence type="ECO:0000256" key="2">
    <source>
        <dbReference type="ARBA" id="ARBA00022703"/>
    </source>
</evidence>
<accession>T1JIK1</accession>
<comment type="similarity">
    <text evidence="6">Belongs to the Smac/DIABLO protein family.</text>
</comment>
<comment type="subcellular location">
    <subcellularLocation>
        <location evidence="1">Mitochondrion</location>
    </subcellularLocation>
</comment>
<dbReference type="OMA" id="DTIWQVI"/>
<keyword evidence="9" id="KW-1185">Reference proteome</keyword>
<dbReference type="PANTHER" id="PTHR32247:SF3">
    <property type="entry name" value="DIABLO IAP-BINDING MITOCHONDRIAL PROTEIN"/>
    <property type="match status" value="1"/>
</dbReference>